<evidence type="ECO:0000256" key="1">
    <source>
        <dbReference type="SAM" id="MobiDB-lite"/>
    </source>
</evidence>
<name>A0A6J7IJL5_9ZZZZ</name>
<reference evidence="2" key="1">
    <citation type="submission" date="2020-05" db="EMBL/GenBank/DDBJ databases">
        <authorList>
            <person name="Chiriac C."/>
            <person name="Salcher M."/>
            <person name="Ghai R."/>
            <person name="Kavagutti S V."/>
        </authorList>
    </citation>
    <scope>NUCLEOTIDE SEQUENCE</scope>
</reference>
<feature type="compositionally biased region" description="Low complexity" evidence="1">
    <location>
        <begin position="48"/>
        <end position="60"/>
    </location>
</feature>
<feature type="region of interest" description="Disordered" evidence="1">
    <location>
        <begin position="48"/>
        <end position="72"/>
    </location>
</feature>
<organism evidence="2">
    <name type="scientific">freshwater metagenome</name>
    <dbReference type="NCBI Taxonomy" id="449393"/>
    <lineage>
        <taxon>unclassified sequences</taxon>
        <taxon>metagenomes</taxon>
        <taxon>ecological metagenomes</taxon>
    </lineage>
</organism>
<protein>
    <submittedName>
        <fullName evidence="2">Unannotated protein</fullName>
    </submittedName>
</protein>
<dbReference type="EMBL" id="CAFBNB010000109">
    <property type="protein sequence ID" value="CAB4930534.1"/>
    <property type="molecule type" value="Genomic_DNA"/>
</dbReference>
<evidence type="ECO:0000313" key="2">
    <source>
        <dbReference type="EMBL" id="CAB4930534.1"/>
    </source>
</evidence>
<dbReference type="PROSITE" id="PS51257">
    <property type="entry name" value="PROKAR_LIPOPROTEIN"/>
    <property type="match status" value="1"/>
</dbReference>
<sequence length="162" mass="16801">MRILFAPVALMSIFALSACGGDKQADPSVERGAASSETYTLCVKNDSSRSISSIGDGSPSQPAGFMVRPGESACASTAPGAREITQSMMSDTGPSWSTSYSIREKAGAITTLSSDFTTCGRTWSNEMTISASLTCSGNPFRINVNFKSSGAGPTANVIFADQ</sequence>
<dbReference type="AlphaFoldDB" id="A0A6J7IJL5"/>
<proteinExistence type="predicted"/>
<accession>A0A6J7IJL5</accession>
<gene>
    <name evidence="2" type="ORF">UFOPK3720_00691</name>
</gene>